<comment type="similarity">
    <text evidence="14">Belongs to the ABC transporter superfamily. UvrA family.</text>
</comment>
<dbReference type="Gene3D" id="3.40.50.300">
    <property type="entry name" value="P-loop containing nucleotide triphosphate hydrolases"/>
    <property type="match status" value="5"/>
</dbReference>
<organism evidence="18 19">
    <name type="scientific">Allochromatium palmeri</name>
    <dbReference type="NCBI Taxonomy" id="231048"/>
    <lineage>
        <taxon>Bacteria</taxon>
        <taxon>Pseudomonadati</taxon>
        <taxon>Pseudomonadota</taxon>
        <taxon>Gammaproteobacteria</taxon>
        <taxon>Chromatiales</taxon>
        <taxon>Chromatiaceae</taxon>
        <taxon>Allochromatium</taxon>
    </lineage>
</organism>
<dbReference type="Pfam" id="PF17755">
    <property type="entry name" value="UvrA_DNA-bind"/>
    <property type="match status" value="1"/>
</dbReference>
<evidence type="ECO:0000259" key="17">
    <source>
        <dbReference type="PROSITE" id="PS50893"/>
    </source>
</evidence>
<comment type="subcellular location">
    <subcellularLocation>
        <location evidence="1">Cytoplasm</location>
    </subcellularLocation>
</comment>
<comment type="caution">
    <text evidence="18">The sequence shown here is derived from an EMBL/GenBank/DDBJ whole genome shotgun (WGS) entry which is preliminary data.</text>
</comment>
<evidence type="ECO:0000256" key="9">
    <source>
        <dbReference type="ARBA" id="ARBA00022833"/>
    </source>
</evidence>
<dbReference type="GO" id="GO:0009380">
    <property type="term" value="C:excinuclease repair complex"/>
    <property type="evidence" value="ECO:0007669"/>
    <property type="project" value="InterPro"/>
</dbReference>
<dbReference type="InterPro" id="IPR004602">
    <property type="entry name" value="UvrA"/>
</dbReference>
<evidence type="ECO:0000256" key="4">
    <source>
        <dbReference type="ARBA" id="ARBA00022737"/>
    </source>
</evidence>
<dbReference type="GO" id="GO:0004518">
    <property type="term" value="F:nuclease activity"/>
    <property type="evidence" value="ECO:0007669"/>
    <property type="project" value="UniProtKB-KW"/>
</dbReference>
<dbReference type="GO" id="GO:0008270">
    <property type="term" value="F:zinc ion binding"/>
    <property type="evidence" value="ECO:0007669"/>
    <property type="project" value="UniProtKB-KW"/>
</dbReference>
<evidence type="ECO:0000313" key="18">
    <source>
        <dbReference type="EMBL" id="MTW20449.1"/>
    </source>
</evidence>
<keyword evidence="19" id="KW-1185">Reference proteome</keyword>
<reference evidence="18 19" key="1">
    <citation type="submission" date="2019-11" db="EMBL/GenBank/DDBJ databases">
        <title>Whole-genome sequence of the anaerobic purple sulfur bacterium Allochromatium palmeri DSM 15591.</title>
        <authorList>
            <person name="Kyndt J.A."/>
            <person name="Meyer T.E."/>
        </authorList>
    </citation>
    <scope>NUCLEOTIDE SEQUENCE [LARGE SCALE GENOMIC DNA]</scope>
    <source>
        <strain evidence="18 19">DSM 15591</strain>
    </source>
</reference>
<dbReference type="SUPFAM" id="SSF52540">
    <property type="entry name" value="P-loop containing nucleoside triphosphate hydrolases"/>
    <property type="match status" value="5"/>
</dbReference>
<keyword evidence="2" id="KW-0963">Cytoplasm</keyword>
<evidence type="ECO:0000256" key="12">
    <source>
        <dbReference type="ARBA" id="ARBA00023125"/>
    </source>
</evidence>
<feature type="domain" description="ABC transporter" evidence="17">
    <location>
        <begin position="1513"/>
        <end position="1868"/>
    </location>
</feature>
<keyword evidence="6" id="KW-0227">DNA damage</keyword>
<dbReference type="RefSeq" id="WP_186342896.1">
    <property type="nucleotide sequence ID" value="NZ_WNKT01000006.1"/>
</dbReference>
<dbReference type="Gene3D" id="3.30.190.20">
    <property type="match status" value="1"/>
</dbReference>
<dbReference type="Gene3D" id="1.10.8.280">
    <property type="entry name" value="ABC transporter ATPase domain-like"/>
    <property type="match status" value="1"/>
</dbReference>
<evidence type="ECO:0000256" key="1">
    <source>
        <dbReference type="ARBA" id="ARBA00004496"/>
    </source>
</evidence>
<keyword evidence="10" id="KW-0067">ATP-binding</keyword>
<keyword evidence="4" id="KW-0677">Repeat</keyword>
<dbReference type="PANTHER" id="PTHR43152">
    <property type="entry name" value="UVRABC SYSTEM PROTEIN A"/>
    <property type="match status" value="1"/>
</dbReference>
<dbReference type="EMBL" id="WNKT01000006">
    <property type="protein sequence ID" value="MTW20449.1"/>
    <property type="molecule type" value="Genomic_DNA"/>
</dbReference>
<dbReference type="InterPro" id="IPR003593">
    <property type="entry name" value="AAA+_ATPase"/>
</dbReference>
<dbReference type="PROSITE" id="PS00211">
    <property type="entry name" value="ABC_TRANSPORTER_1"/>
    <property type="match status" value="2"/>
</dbReference>
<protein>
    <recommendedName>
        <fullName evidence="15">UvrABC system protein A</fullName>
    </recommendedName>
    <alternativeName>
        <fullName evidence="16">Excinuclease ABC subunit A</fullName>
    </alternativeName>
</protein>
<evidence type="ECO:0000256" key="7">
    <source>
        <dbReference type="ARBA" id="ARBA00022769"/>
    </source>
</evidence>
<dbReference type="GO" id="GO:0016887">
    <property type="term" value="F:ATP hydrolysis activity"/>
    <property type="evidence" value="ECO:0007669"/>
    <property type="project" value="InterPro"/>
</dbReference>
<evidence type="ECO:0000256" key="5">
    <source>
        <dbReference type="ARBA" id="ARBA00022741"/>
    </source>
</evidence>
<dbReference type="InterPro" id="IPR041552">
    <property type="entry name" value="UvrA_DNA-bd"/>
</dbReference>
<evidence type="ECO:0000256" key="3">
    <source>
        <dbReference type="ARBA" id="ARBA00022723"/>
    </source>
</evidence>
<dbReference type="PROSITE" id="PS50893">
    <property type="entry name" value="ABC_TRANSPORTER_2"/>
    <property type="match status" value="3"/>
</dbReference>
<keyword evidence="7" id="KW-0228">DNA excision</keyword>
<keyword evidence="3" id="KW-0479">Metal-binding</keyword>
<evidence type="ECO:0000256" key="8">
    <source>
        <dbReference type="ARBA" id="ARBA00022771"/>
    </source>
</evidence>
<accession>A0A6N8EC26</accession>
<dbReference type="NCBIfam" id="TIGR00630">
    <property type="entry name" value="uvra"/>
    <property type="match status" value="1"/>
</dbReference>
<feature type="domain" description="ABC transporter" evidence="17">
    <location>
        <begin position="308"/>
        <end position="600"/>
    </location>
</feature>
<dbReference type="Gene3D" id="1.20.1580.10">
    <property type="entry name" value="ABC transporter ATPase like domain"/>
    <property type="match status" value="3"/>
</dbReference>
<proteinExistence type="inferred from homology"/>
<evidence type="ECO:0000256" key="10">
    <source>
        <dbReference type="ARBA" id="ARBA00022840"/>
    </source>
</evidence>
<keyword evidence="11" id="KW-0267">Excision nuclease</keyword>
<dbReference type="InterPro" id="IPR041102">
    <property type="entry name" value="UvrA_inter"/>
</dbReference>
<dbReference type="InterPro" id="IPR003439">
    <property type="entry name" value="ABC_transporter-like_ATP-bd"/>
</dbReference>
<evidence type="ECO:0000256" key="2">
    <source>
        <dbReference type="ARBA" id="ARBA00022490"/>
    </source>
</evidence>
<evidence type="ECO:0000256" key="11">
    <source>
        <dbReference type="ARBA" id="ARBA00022881"/>
    </source>
</evidence>
<dbReference type="GO" id="GO:0003677">
    <property type="term" value="F:DNA binding"/>
    <property type="evidence" value="ECO:0007669"/>
    <property type="project" value="UniProtKB-KW"/>
</dbReference>
<evidence type="ECO:0000256" key="13">
    <source>
        <dbReference type="ARBA" id="ARBA00023204"/>
    </source>
</evidence>
<evidence type="ECO:0000256" key="14">
    <source>
        <dbReference type="ARBA" id="ARBA00038000"/>
    </source>
</evidence>
<dbReference type="Pfam" id="PF17760">
    <property type="entry name" value="UvrA_inter"/>
    <property type="match status" value="1"/>
</dbReference>
<evidence type="ECO:0000256" key="15">
    <source>
        <dbReference type="ARBA" id="ARBA00039316"/>
    </source>
</evidence>
<dbReference type="InterPro" id="IPR017871">
    <property type="entry name" value="ABC_transporter-like_CS"/>
</dbReference>
<dbReference type="SMART" id="SM00382">
    <property type="entry name" value="AAA"/>
    <property type="match status" value="3"/>
</dbReference>
<evidence type="ECO:0000256" key="16">
    <source>
        <dbReference type="ARBA" id="ARBA00042156"/>
    </source>
</evidence>
<dbReference type="GO" id="GO:0005737">
    <property type="term" value="C:cytoplasm"/>
    <property type="evidence" value="ECO:0007669"/>
    <property type="project" value="UniProtKB-SubCell"/>
</dbReference>
<sequence>MTDCIRLRGIRQNTLKNLDLDLPLGELIVVTGVSGSGKSSLAFDTLYAEGQRRYVETFSPYARQFLDRLDRPAADRIEGIPPAIAIDQTNPVRTSRSTVGTLTELNDHLKLLFARAGRLFCHGCGQPVERDTPESIWHQLTLEPTPDPPRALIVFDVAVPEALGVDAVKSMLAQQGYVRLLSEEPECLAVIQDRLRLTPENRSRAIEALETALARGHGRVRVHALDTEGAVLEPRRFSSDLHCAPCDIAYQEPTPNLFSFNSPLGACETCRGFGRTIGIDWGLVVPDPSKSLLEGAVKPIQSDSYAEIQEDLIRFAHQRGLPTDVPWRDLTEDDRAWIIAGDGDWEAGVWYGLRRFFDWLEGRSYKMHVRVLLSRYRSYDRCPSCHGARLKDAALDWRLGDRALAAQTLEPAHRFRHARTQMSADAWAALPGLNLHDLLCLPLGRCHAFFEVLRLDGPLDQALDQLLGEIRARLGYLCEVGLGYLTLDRQSRTLSGGEVQRLNLTTALGTALVNTLFVLDEPSIGLHPRDMDRVVSVLHRLRDRGNSLVVVEHDPQVMRAADRIIDIGPGPGEHGGRIVFQGTPRELLDAPESLTGDYLAGRLQVAPPRQPVAPPTDSARWLQVRGVRAHNLKDLDVAIPLDRLVVITGVSGSGKSTLVHEVLYRALCQLKGHPDETPGAHDAIEGHAHISDVQLLDQSSIGRTSRSNPASYVGAFDVIRKRFAQTPLAKERGYTAGSFSFNSGNGRCPTCGGNGFEHLEMQFLADVYLRCPECNGRRYRDSLLEVRLSGDSENLYSIADVLEMTVTEALDFFADDAQLRRALEPLHAVGLGYLRLGQPVPTLSGGEAQRLKLAGHLAKSARHKARDGGLLFLLDEPTTGLHFADIAVLLTALRHLIDQGHSLVVIEHNLDVINAADWLIDLGPEGGGAGGALVCSGTPDQVVTHPDSHTARALRQYRAEQAAVCARRLDERALDHAEPLAISDGSGHYAFQSGAAGSIEVRHAREHNLKDLTLSIPRERLTVITGVSGSGKSTLAFDILFAEGQRRYLESLNAYARQFVQPAARADVDAILGLPPTVAIEQRTSRGGAKSTVGTLTEIHHSLRLLYVKLGVQHCPDCAVPIEPMTRETILSRLQRDQAGESVMLLAPLVIARKGLYKDLAARFERLGFPILRVDGEPVETAHWPTLDRFREHTIDLPLGPITITPETESELRAQLDQALEFGQGQVRVVRRVADGSGADVWGRETPYSTERACHACGRAFPEPDPRLLSYNSPHGWCPDCLGTGLKLPGFDAEQTGEEAQWLAPPSGTTRDPCPTCQGARLRPEALALRFREYSIAAFSALTVDTAAVWLDALQLDTREQAIARDLLGEVRERLGFLAEVGLGYLTLDRAAPTLSGGEAQRIRLAAQLGSNLRGVCYVLDEPTIGLHPRDNQLLLKTLSRLEGKGNTVIVVEHDEETIRRAEHVIDLGPGAGVQGGRIVAQGTAAELIANPTSITGRFLGRPRQRSRPPRSVDAQSTWLQIRGAGLNNLQALDVRLPLGRLVCVTGVSGSGKSTLVREVLVGSLNALLAGDRASARTADRGRATTRRARRADLVGCRALDGWQTLSRVLEVDQTPIGKTPRSCPATYVGFWDAVRKLFAATPEARLLGWTPARFSFNTSAGRCPACEGQGLRKLEMSFLPDVRLTCEVCGGSRFDRETREIRYRGLDIGQVLALSIDAAVEVFAAHPAIAHPLRLLQDVGLGYLTLGQPSPTLSGGEAQRIKLVTELAKARLGADGVTNRPTLYVLDEPTVGLHMADVERLLAVLHRLADAGHSVLLIEHNLDLIAESDWVLDLGPEGGAGGGRIVAEGSPERLVADSDGATARALAERLGAFGRDAS</sequence>
<dbReference type="GO" id="GO:0005524">
    <property type="term" value="F:ATP binding"/>
    <property type="evidence" value="ECO:0007669"/>
    <property type="project" value="UniProtKB-KW"/>
</dbReference>
<dbReference type="Gene3D" id="3.30.1490.20">
    <property type="entry name" value="ATP-grasp fold, A domain"/>
    <property type="match status" value="1"/>
</dbReference>
<name>A0A6N8EC26_9GAMM</name>
<dbReference type="PANTHER" id="PTHR43152:SF3">
    <property type="entry name" value="UVRABC SYSTEM PROTEIN A"/>
    <property type="match status" value="1"/>
</dbReference>
<keyword evidence="8" id="KW-0863">Zinc-finger</keyword>
<evidence type="ECO:0000256" key="6">
    <source>
        <dbReference type="ARBA" id="ARBA00022763"/>
    </source>
</evidence>
<keyword evidence="9" id="KW-0862">Zinc</keyword>
<dbReference type="Proteomes" id="UP000434044">
    <property type="component" value="Unassembled WGS sequence"/>
</dbReference>
<dbReference type="InterPro" id="IPR027417">
    <property type="entry name" value="P-loop_NTPase"/>
</dbReference>
<dbReference type="InterPro" id="IPR013815">
    <property type="entry name" value="ATP_grasp_subdomain_1"/>
</dbReference>
<feature type="domain" description="ABC transporter" evidence="17">
    <location>
        <begin position="1269"/>
        <end position="1495"/>
    </location>
</feature>
<gene>
    <name evidence="18" type="primary">uvrA</name>
    <name evidence="18" type="ORF">GJ668_04980</name>
</gene>
<dbReference type="GO" id="GO:0006289">
    <property type="term" value="P:nucleotide-excision repair"/>
    <property type="evidence" value="ECO:0007669"/>
    <property type="project" value="InterPro"/>
</dbReference>
<keyword evidence="13" id="KW-0234">DNA repair</keyword>
<evidence type="ECO:0000313" key="19">
    <source>
        <dbReference type="Proteomes" id="UP000434044"/>
    </source>
</evidence>
<keyword evidence="12" id="KW-0238">DNA-binding</keyword>
<keyword evidence="5" id="KW-0547">Nucleotide-binding</keyword>